<keyword evidence="2" id="KW-0472">Membrane</keyword>
<gene>
    <name evidence="3" type="ORF">CYMTET_49131</name>
</gene>
<dbReference type="AlphaFoldDB" id="A0AAE0EUU7"/>
<keyword evidence="2" id="KW-1133">Transmembrane helix</keyword>
<comment type="caution">
    <text evidence="3">The sequence shown here is derived from an EMBL/GenBank/DDBJ whole genome shotgun (WGS) entry which is preliminary data.</text>
</comment>
<dbReference type="PANTHER" id="PTHR21780">
    <property type="entry name" value="TRANSMEMBRANE PROTEIN 209"/>
    <property type="match status" value="1"/>
</dbReference>
<dbReference type="Proteomes" id="UP001190700">
    <property type="component" value="Unassembled WGS sequence"/>
</dbReference>
<feature type="region of interest" description="Disordered" evidence="1">
    <location>
        <begin position="117"/>
        <end position="205"/>
    </location>
</feature>
<dbReference type="Pfam" id="PF09786">
    <property type="entry name" value="CytochromB561_N"/>
    <property type="match status" value="1"/>
</dbReference>
<feature type="compositionally biased region" description="Low complexity" evidence="1">
    <location>
        <begin position="117"/>
        <end position="127"/>
    </location>
</feature>
<proteinExistence type="predicted"/>
<organism evidence="3 4">
    <name type="scientific">Cymbomonas tetramitiformis</name>
    <dbReference type="NCBI Taxonomy" id="36881"/>
    <lineage>
        <taxon>Eukaryota</taxon>
        <taxon>Viridiplantae</taxon>
        <taxon>Chlorophyta</taxon>
        <taxon>Pyramimonadophyceae</taxon>
        <taxon>Pyramimonadales</taxon>
        <taxon>Pyramimonadaceae</taxon>
        <taxon>Cymbomonas</taxon>
    </lineage>
</organism>
<feature type="transmembrane region" description="Helical" evidence="2">
    <location>
        <begin position="30"/>
        <end position="47"/>
    </location>
</feature>
<evidence type="ECO:0000256" key="2">
    <source>
        <dbReference type="SAM" id="Phobius"/>
    </source>
</evidence>
<feature type="region of interest" description="Disordered" evidence="1">
    <location>
        <begin position="254"/>
        <end position="295"/>
    </location>
</feature>
<protein>
    <submittedName>
        <fullName evidence="3">Uncharacterized protein</fullName>
    </submittedName>
</protein>
<evidence type="ECO:0000313" key="4">
    <source>
        <dbReference type="Proteomes" id="UP001190700"/>
    </source>
</evidence>
<reference evidence="3 4" key="1">
    <citation type="journal article" date="2015" name="Genome Biol. Evol.">
        <title>Comparative Genomics of a Bacterivorous Green Alga Reveals Evolutionary Causalities and Consequences of Phago-Mixotrophic Mode of Nutrition.</title>
        <authorList>
            <person name="Burns J.A."/>
            <person name="Paasch A."/>
            <person name="Narechania A."/>
            <person name="Kim E."/>
        </authorList>
    </citation>
    <scope>NUCLEOTIDE SEQUENCE [LARGE SCALE GENOMIC DNA]</scope>
    <source>
        <strain evidence="3 4">PLY_AMNH</strain>
    </source>
</reference>
<keyword evidence="2" id="KW-0812">Transmembrane</keyword>
<sequence>MPAKPKNPGDWEDATVQAALFEQSRGGSSLFTAAVVGFLSLLVFYASQQNFAVELDIDEEGAIIAAILALVAVGLTLQAFMPNQLKSVKLRGQAESSRLTGQQRKLAGLADTLSGPAQATVAATPARAGDRTGVTHRPARASPGQGQFPRAGQELGPGATPASPLSPRAGAVNPRFNQTPLAGGRGGPQSPRAGHTGGHPFDHQLAQGAAGHMGMMVPHGANDVAAAIHGVSPHGRQHGHNDSPRRLMDFIQAQRQRAHTPPSRPQPQSQYQDPHMSPYSFQGPTYRPSPPRGSAVGVPTGVLTSTQAFSLLAQGVGHAEQEWTENLRYWFVQDVIQPLNRMIQHSEHMLNELYRHLRSADPSFEQTLPATLTFTPLTRLGNQHATAHESAMHTRGHTMGGPQHQGALGGLQALGSPLAGAAGQAQAGHPGHPRPDPNTLMLQQVVAKLEQWLGTSTGRPQIGNMDQFQLQQAVGLPPQFAAKVDPSSVHGQYQEQFRKIVEQLRKEINNYIHIMELLRGQTVLGLLPTCVFPAYTVERIQQLAEGSFMKCFTPEGGGSWNGHAWNAELPNDSQLLLYLFCVFLKNPGWEWKPEEQHRLYLGRIPPIGDKYVAIARERPPSFHTDATVVVMNLHTGELPLHLQHGVVTGLHLSPQQAFAAQPQPLSFSFITSIDPSQRTAADAGLPPGADGREHPHQVQAILQGPKALFQAILLLLLSARKDGGTLGGMHLHQSPSLQRLANIVKEPQNLPLRTP</sequence>
<dbReference type="GO" id="GO:0016020">
    <property type="term" value="C:membrane"/>
    <property type="evidence" value="ECO:0007669"/>
    <property type="project" value="TreeGrafter"/>
</dbReference>
<accession>A0AAE0EUU7</accession>
<keyword evidence="4" id="KW-1185">Reference proteome</keyword>
<evidence type="ECO:0000313" key="3">
    <source>
        <dbReference type="EMBL" id="KAK3241074.1"/>
    </source>
</evidence>
<name>A0AAE0EUU7_9CHLO</name>
<evidence type="ECO:0000256" key="1">
    <source>
        <dbReference type="SAM" id="MobiDB-lite"/>
    </source>
</evidence>
<dbReference type="PANTHER" id="PTHR21780:SF0">
    <property type="entry name" value="TRANSMEMBRANE PROTEIN 209"/>
    <property type="match status" value="1"/>
</dbReference>
<feature type="transmembrane region" description="Helical" evidence="2">
    <location>
        <begin position="62"/>
        <end position="81"/>
    </location>
</feature>
<dbReference type="InterPro" id="IPR019176">
    <property type="entry name" value="Cytochrome_B561-rel"/>
</dbReference>
<dbReference type="EMBL" id="LGRX02033486">
    <property type="protein sequence ID" value="KAK3241074.1"/>
    <property type="molecule type" value="Genomic_DNA"/>
</dbReference>